<dbReference type="Pfam" id="PF04715">
    <property type="entry name" value="Anth_synt_I_N"/>
    <property type="match status" value="1"/>
</dbReference>
<accession>W7QWN2</accession>
<sequence length="467" mass="52697">MNTSPYCTQLELSPNIDAASIFSVVAHENGAMFLDSANAQHQNSRYDILLCQPLATLRYQMGKTQIKLLNGGYLSESSEDPFRAARRLHKELMPIDKLASNDLSHLPFAGGTVGWFSYDLGRSIEKLPEIALADIQLPDMYIGIFDFALIKDNQNKQWYALDYQPELKRIENWLNRYQQATTKDNRFCLLTEWQSNMSKTAYQDKFNQVKHYLRSGDCYQINLAQRFSAEYSGCTWQAYLNLRAKNKAPFSAFIQQGHHSVLSISPERFLQVQGQRVETKPIKGTLARGQSVQQDQQQIDKLKGSAKDRAENLMIVDLLRNDISKVCAAGTVKVPKLFDVESFPAVHHLVSTVTGELNQGKNAFDLLKACFPGGSITGAPKVRAMEIIEELEPHRRTIYCGAIGFIDWRGNMDTNIAIRTLVADSQQIHCWAGGGLVYDSKCAHEYKETFDKVSKILPVLSEQLQQA</sequence>
<dbReference type="GO" id="GO:0000162">
    <property type="term" value="P:L-tryptophan biosynthetic process"/>
    <property type="evidence" value="ECO:0007669"/>
    <property type="project" value="TreeGrafter"/>
</dbReference>
<keyword evidence="2" id="KW-0808">Transferase</keyword>
<dbReference type="Pfam" id="PF00425">
    <property type="entry name" value="Chorismate_bind"/>
    <property type="match status" value="1"/>
</dbReference>
<dbReference type="NCBIfam" id="TIGR00553">
    <property type="entry name" value="pabB"/>
    <property type="match status" value="1"/>
</dbReference>
<dbReference type="InterPro" id="IPR006805">
    <property type="entry name" value="Anth_synth_I_N"/>
</dbReference>
<evidence type="ECO:0000256" key="2">
    <source>
        <dbReference type="ARBA" id="ARBA00022679"/>
    </source>
</evidence>
<dbReference type="PANTHER" id="PTHR11236">
    <property type="entry name" value="AMINOBENZOATE/ANTHRANILATE SYNTHASE"/>
    <property type="match status" value="1"/>
</dbReference>
<dbReference type="RefSeq" id="WP_051479481.1">
    <property type="nucleotide sequence ID" value="NZ_ARZY01000001.1"/>
</dbReference>
<dbReference type="EC" id="2.6.1.85" evidence="1"/>
<evidence type="ECO:0000259" key="3">
    <source>
        <dbReference type="Pfam" id="PF00425"/>
    </source>
</evidence>
<gene>
    <name evidence="5" type="ORF">DS2_00455</name>
</gene>
<dbReference type="PRINTS" id="PR00095">
    <property type="entry name" value="ANTSNTHASEI"/>
</dbReference>
<dbReference type="InterPro" id="IPR005801">
    <property type="entry name" value="ADC_synthase"/>
</dbReference>
<feature type="domain" description="Anthranilate synthase component I N-terminal" evidence="4">
    <location>
        <begin position="18"/>
        <end position="159"/>
    </location>
</feature>
<dbReference type="PATRIC" id="fig|1328313.3.peg.98"/>
<dbReference type="Proteomes" id="UP000019276">
    <property type="component" value="Unassembled WGS sequence"/>
</dbReference>
<feature type="domain" description="Chorismate-utilising enzyme C-terminal" evidence="3">
    <location>
        <begin position="199"/>
        <end position="452"/>
    </location>
</feature>
<comment type="caution">
    <text evidence="5">The sequence shown here is derived from an EMBL/GenBank/DDBJ whole genome shotgun (WGS) entry which is preliminary data.</text>
</comment>
<evidence type="ECO:0000259" key="4">
    <source>
        <dbReference type="Pfam" id="PF04715"/>
    </source>
</evidence>
<dbReference type="STRING" id="1328313.DS2_00455"/>
<evidence type="ECO:0000256" key="1">
    <source>
        <dbReference type="ARBA" id="ARBA00013139"/>
    </source>
</evidence>
<keyword evidence="6" id="KW-1185">Reference proteome</keyword>
<name>W7QWN2_9ALTE</name>
<evidence type="ECO:0000313" key="6">
    <source>
        <dbReference type="Proteomes" id="UP000019276"/>
    </source>
</evidence>
<dbReference type="InterPro" id="IPR005802">
    <property type="entry name" value="ADC_synth_comp_1"/>
</dbReference>
<dbReference type="GO" id="GO:0009396">
    <property type="term" value="P:folic acid-containing compound biosynthetic process"/>
    <property type="evidence" value="ECO:0007669"/>
    <property type="project" value="InterPro"/>
</dbReference>
<organism evidence="5 6">
    <name type="scientific">Catenovulum agarivorans DS-2</name>
    <dbReference type="NCBI Taxonomy" id="1328313"/>
    <lineage>
        <taxon>Bacteria</taxon>
        <taxon>Pseudomonadati</taxon>
        <taxon>Pseudomonadota</taxon>
        <taxon>Gammaproteobacteria</taxon>
        <taxon>Alteromonadales</taxon>
        <taxon>Alteromonadaceae</taxon>
        <taxon>Catenovulum</taxon>
    </lineage>
</organism>
<dbReference type="AlphaFoldDB" id="W7QWN2"/>
<dbReference type="eggNOG" id="COG0147">
    <property type="taxonomic scope" value="Bacteria"/>
</dbReference>
<dbReference type="SUPFAM" id="SSF56322">
    <property type="entry name" value="ADC synthase"/>
    <property type="match status" value="1"/>
</dbReference>
<dbReference type="OrthoDB" id="9803598at2"/>
<dbReference type="InterPro" id="IPR015890">
    <property type="entry name" value="Chorismate_C"/>
</dbReference>
<dbReference type="EMBL" id="ARZY01000001">
    <property type="protein sequence ID" value="EWH12148.1"/>
    <property type="molecule type" value="Genomic_DNA"/>
</dbReference>
<evidence type="ECO:0000313" key="5">
    <source>
        <dbReference type="EMBL" id="EWH12148.1"/>
    </source>
</evidence>
<protein>
    <recommendedName>
        <fullName evidence="1">aminodeoxychorismate synthase</fullName>
        <ecNumber evidence="1">2.6.1.85</ecNumber>
    </recommendedName>
</protein>
<reference evidence="5 6" key="1">
    <citation type="journal article" date="2014" name="Genome Announc.">
        <title>Draft Genome Sequence of the Agar-Degrading Bacterium Catenovulum sp. Strain DS-2, Isolated from Intestines of Haliotis diversicolor.</title>
        <authorList>
            <person name="Shan D."/>
            <person name="Li X."/>
            <person name="Gu Z."/>
            <person name="Wei G."/>
            <person name="Gao Z."/>
            <person name="Shao Z."/>
        </authorList>
    </citation>
    <scope>NUCLEOTIDE SEQUENCE [LARGE SCALE GENOMIC DNA]</scope>
    <source>
        <strain evidence="5 6">DS-2</strain>
    </source>
</reference>
<dbReference type="InterPro" id="IPR019999">
    <property type="entry name" value="Anth_synth_I-like"/>
</dbReference>
<dbReference type="PANTHER" id="PTHR11236:SF50">
    <property type="entry name" value="AMINODEOXYCHORISMATE SYNTHASE COMPONENT 1"/>
    <property type="match status" value="1"/>
</dbReference>
<dbReference type="Gene3D" id="3.60.120.10">
    <property type="entry name" value="Anthranilate synthase"/>
    <property type="match status" value="1"/>
</dbReference>
<proteinExistence type="predicted"/>
<dbReference type="GO" id="GO:0046820">
    <property type="term" value="F:4-amino-4-deoxychorismate synthase activity"/>
    <property type="evidence" value="ECO:0007669"/>
    <property type="project" value="UniProtKB-EC"/>
</dbReference>